<gene>
    <name evidence="3" type="ORF">ACFOMG_11750</name>
</gene>
<accession>A0ABV7VVR7</accession>
<proteinExistence type="predicted"/>
<protein>
    <submittedName>
        <fullName evidence="3">HD-GYP domain-containing protein</fullName>
        <ecNumber evidence="3">3.1.4.-</ecNumber>
    </submittedName>
</protein>
<dbReference type="EC" id="3.1.4.-" evidence="3"/>
<dbReference type="PROSITE" id="PS51831">
    <property type="entry name" value="HD"/>
    <property type="match status" value="1"/>
</dbReference>
<dbReference type="SMART" id="SM00471">
    <property type="entry name" value="HDc"/>
    <property type="match status" value="1"/>
</dbReference>
<evidence type="ECO:0000313" key="3">
    <source>
        <dbReference type="EMBL" id="MFC3680772.1"/>
    </source>
</evidence>
<dbReference type="Gene3D" id="1.10.3210.10">
    <property type="entry name" value="Hypothetical protein af1432"/>
    <property type="match status" value="1"/>
</dbReference>
<dbReference type="Pfam" id="PF13487">
    <property type="entry name" value="HD_5"/>
    <property type="match status" value="1"/>
</dbReference>
<dbReference type="RefSeq" id="WP_376866871.1">
    <property type="nucleotide sequence ID" value="NZ_JBHRYB010000013.1"/>
</dbReference>
<dbReference type="PROSITE" id="PS51832">
    <property type="entry name" value="HD_GYP"/>
    <property type="match status" value="1"/>
</dbReference>
<reference evidence="4" key="1">
    <citation type="journal article" date="2019" name="Int. J. Syst. Evol. Microbiol.">
        <title>The Global Catalogue of Microorganisms (GCM) 10K type strain sequencing project: providing services to taxonomists for standard genome sequencing and annotation.</title>
        <authorList>
            <consortium name="The Broad Institute Genomics Platform"/>
            <consortium name="The Broad Institute Genome Sequencing Center for Infectious Disease"/>
            <person name="Wu L."/>
            <person name="Ma J."/>
        </authorList>
    </citation>
    <scope>NUCLEOTIDE SEQUENCE [LARGE SCALE GENOMIC DNA]</scope>
    <source>
        <strain evidence="4">KCTC 42424</strain>
    </source>
</reference>
<dbReference type="Proteomes" id="UP001595722">
    <property type="component" value="Unassembled WGS sequence"/>
</dbReference>
<keyword evidence="3" id="KW-0378">Hydrolase</keyword>
<evidence type="ECO:0000259" key="1">
    <source>
        <dbReference type="PROSITE" id="PS51831"/>
    </source>
</evidence>
<dbReference type="Pfam" id="PF11871">
    <property type="entry name" value="DUF3391"/>
    <property type="match status" value="1"/>
</dbReference>
<keyword evidence="4" id="KW-1185">Reference proteome</keyword>
<dbReference type="GO" id="GO:0016787">
    <property type="term" value="F:hydrolase activity"/>
    <property type="evidence" value="ECO:0007669"/>
    <property type="project" value="UniProtKB-KW"/>
</dbReference>
<dbReference type="PANTHER" id="PTHR43155">
    <property type="entry name" value="CYCLIC DI-GMP PHOSPHODIESTERASE PA4108-RELATED"/>
    <property type="match status" value="1"/>
</dbReference>
<dbReference type="CDD" id="cd00077">
    <property type="entry name" value="HDc"/>
    <property type="match status" value="1"/>
</dbReference>
<dbReference type="InterPro" id="IPR021812">
    <property type="entry name" value="DUF3391"/>
</dbReference>
<dbReference type="InterPro" id="IPR037522">
    <property type="entry name" value="HD_GYP_dom"/>
</dbReference>
<comment type="caution">
    <text evidence="3">The sequence shown here is derived from an EMBL/GenBank/DDBJ whole genome shotgun (WGS) entry which is preliminary data.</text>
</comment>
<dbReference type="PANTHER" id="PTHR43155:SF2">
    <property type="entry name" value="CYCLIC DI-GMP PHOSPHODIESTERASE PA4108"/>
    <property type="match status" value="1"/>
</dbReference>
<organism evidence="3 4">
    <name type="scientific">Bacterioplanoides pacificum</name>
    <dbReference type="NCBI Taxonomy" id="1171596"/>
    <lineage>
        <taxon>Bacteria</taxon>
        <taxon>Pseudomonadati</taxon>
        <taxon>Pseudomonadota</taxon>
        <taxon>Gammaproteobacteria</taxon>
        <taxon>Oceanospirillales</taxon>
        <taxon>Oceanospirillaceae</taxon>
        <taxon>Bacterioplanoides</taxon>
    </lineage>
</organism>
<dbReference type="EMBL" id="JBHRYB010000013">
    <property type="protein sequence ID" value="MFC3680772.1"/>
    <property type="molecule type" value="Genomic_DNA"/>
</dbReference>
<name>A0ABV7VVR7_9GAMM</name>
<evidence type="ECO:0000313" key="4">
    <source>
        <dbReference type="Proteomes" id="UP001595722"/>
    </source>
</evidence>
<feature type="domain" description="HD" evidence="1">
    <location>
        <begin position="162"/>
        <end position="285"/>
    </location>
</feature>
<evidence type="ECO:0000259" key="2">
    <source>
        <dbReference type="PROSITE" id="PS51832"/>
    </source>
</evidence>
<sequence>MKKKISIDQLRPDMYVADLNCDWIPHHNYQKEGRIPDQATVDEIRRRGITEVYIDPARGLDTDDAIPATEVERHNQQALDKAAQLKPDSQLRVSAEEEMHKAGKLHNEAKNLVSNVLRDVKTGKAIDIEAFDTLADGMVDSVLRNHNALACLGRIRQKDNYLLEHSVNLAVLMGIFARDMTLDRDTMHQAVLGAMLHDIGKVLVPDEVLHKPGKLSDDEFAVMRKHVIYSKELLQQTPGIKPLTINVAAQHHERIDGSGYPLGLQGCDICREGKMVAIADVYDAITADRVYHKGMAPTAALKKLLEWSGSHLEEALVHRFIRSMGIYPVGSLVKLRSDRLAVVIEASETDQRLPIVKVIYHAAKARYLPVEILDLSRPTVQDEIVQAVDPARWHIRLNDFLN</sequence>
<feature type="domain" description="HD-GYP" evidence="2">
    <location>
        <begin position="140"/>
        <end position="336"/>
    </location>
</feature>
<dbReference type="InterPro" id="IPR006674">
    <property type="entry name" value="HD_domain"/>
</dbReference>
<dbReference type="SUPFAM" id="SSF109604">
    <property type="entry name" value="HD-domain/PDEase-like"/>
    <property type="match status" value="1"/>
</dbReference>
<dbReference type="InterPro" id="IPR003607">
    <property type="entry name" value="HD/PDEase_dom"/>
</dbReference>